<proteinExistence type="predicted"/>
<dbReference type="InterPro" id="IPR003439">
    <property type="entry name" value="ABC_transporter-like_ATP-bd"/>
</dbReference>
<comment type="caution">
    <text evidence="6">The sequence shown here is derived from an EMBL/GenBank/DDBJ whole genome shotgun (WGS) entry which is preliminary data.</text>
</comment>
<dbReference type="PANTHER" id="PTHR45772:SF4">
    <property type="entry name" value="ABC TRANSPORTER ATP-BINDING PROTEIN"/>
    <property type="match status" value="1"/>
</dbReference>
<protein>
    <submittedName>
        <fullName evidence="6">ABC transporter ATP-binding protein</fullName>
    </submittedName>
</protein>
<organism evidence="6 7">
    <name type="scientific">Candidatus Frankia alpina</name>
    <dbReference type="NCBI Taxonomy" id="2699483"/>
    <lineage>
        <taxon>Bacteria</taxon>
        <taxon>Bacillati</taxon>
        <taxon>Actinomycetota</taxon>
        <taxon>Actinomycetes</taxon>
        <taxon>Frankiales</taxon>
        <taxon>Frankiaceae</taxon>
        <taxon>Frankia</taxon>
    </lineage>
</organism>
<dbReference type="GO" id="GO:0005524">
    <property type="term" value="F:ATP binding"/>
    <property type="evidence" value="ECO:0007669"/>
    <property type="project" value="UniProtKB-KW"/>
</dbReference>
<dbReference type="SMART" id="SM00382">
    <property type="entry name" value="AAA"/>
    <property type="match status" value="1"/>
</dbReference>
<feature type="domain" description="ABC transporter" evidence="5">
    <location>
        <begin position="29"/>
        <end position="281"/>
    </location>
</feature>
<dbReference type="OrthoDB" id="9805514at2"/>
<gene>
    <name evidence="6" type="ORF">E7Y31_04275</name>
</gene>
<evidence type="ECO:0000256" key="1">
    <source>
        <dbReference type="ARBA" id="ARBA00022448"/>
    </source>
</evidence>
<accession>A0A4S5ET83</accession>
<keyword evidence="1" id="KW-0813">Transport</keyword>
<dbReference type="PROSITE" id="PS50893">
    <property type="entry name" value="ABC_TRANSPORTER_2"/>
    <property type="match status" value="1"/>
</dbReference>
<dbReference type="InterPro" id="IPR003593">
    <property type="entry name" value="AAA+_ATPase"/>
</dbReference>
<keyword evidence="3 6" id="KW-0067">ATP-binding</keyword>
<evidence type="ECO:0000259" key="5">
    <source>
        <dbReference type="PROSITE" id="PS50893"/>
    </source>
</evidence>
<dbReference type="InterPro" id="IPR032823">
    <property type="entry name" value="BCA_ABC_TP_C"/>
</dbReference>
<evidence type="ECO:0000313" key="6">
    <source>
        <dbReference type="EMBL" id="THJ75644.1"/>
    </source>
</evidence>
<dbReference type="Pfam" id="PF00005">
    <property type="entry name" value="ABC_tran"/>
    <property type="match status" value="1"/>
</dbReference>
<dbReference type="CDD" id="cd03219">
    <property type="entry name" value="ABC_Mj1267_LivG_branched"/>
    <property type="match status" value="1"/>
</dbReference>
<evidence type="ECO:0000313" key="7">
    <source>
        <dbReference type="Proteomes" id="UP000305282"/>
    </source>
</evidence>
<dbReference type="InterPro" id="IPR051120">
    <property type="entry name" value="ABC_AA/LPS_Transport"/>
</dbReference>
<keyword evidence="7" id="KW-1185">Reference proteome</keyword>
<dbReference type="PANTHER" id="PTHR45772">
    <property type="entry name" value="CONSERVED COMPONENT OF ABC TRANSPORTER FOR NATURAL AMINO ACIDS-RELATED"/>
    <property type="match status" value="1"/>
</dbReference>
<reference evidence="6 7" key="1">
    <citation type="submission" date="2019-04" db="EMBL/GenBank/DDBJ databases">
        <title>Draft genome sequences for three unisolated Alnus-infective Frankia Sp+ strains, AgTrS, AiOr and AvVan, the first sequenced Frankia strains able to sporulate in-planta.</title>
        <authorList>
            <person name="Bethencourt L."/>
            <person name="Vautrin F."/>
            <person name="Taib N."/>
            <person name="Dubost A."/>
            <person name="Castro-Garcia L."/>
            <person name="Imbaud O."/>
            <person name="Abrouk D."/>
            <person name="Fournier P."/>
            <person name="Briolay J."/>
            <person name="Nguyen A."/>
            <person name="Normand P."/>
            <person name="Fernandez M.P."/>
            <person name="Brochier-Armanet C."/>
            <person name="Herrera-Belaroussi A."/>
        </authorList>
    </citation>
    <scope>NUCLEOTIDE SEQUENCE [LARGE SCALE GENOMIC DNA]</scope>
    <source>
        <strain evidence="6 7">AvVan</strain>
    </source>
</reference>
<feature type="region of interest" description="Disordered" evidence="4">
    <location>
        <begin position="1"/>
        <end position="24"/>
    </location>
</feature>
<dbReference type="GO" id="GO:0005886">
    <property type="term" value="C:plasma membrane"/>
    <property type="evidence" value="ECO:0007669"/>
    <property type="project" value="TreeGrafter"/>
</dbReference>
<dbReference type="Gene3D" id="3.40.50.300">
    <property type="entry name" value="P-loop containing nucleotide triphosphate hydrolases"/>
    <property type="match status" value="1"/>
</dbReference>
<evidence type="ECO:0000256" key="2">
    <source>
        <dbReference type="ARBA" id="ARBA00022741"/>
    </source>
</evidence>
<dbReference type="FunFam" id="3.40.50.300:FF:000421">
    <property type="entry name" value="Branched-chain amino acid ABC transporter ATP-binding protein"/>
    <property type="match status" value="1"/>
</dbReference>
<evidence type="ECO:0000256" key="4">
    <source>
        <dbReference type="SAM" id="MobiDB-lite"/>
    </source>
</evidence>
<dbReference type="AlphaFoldDB" id="A0A4S5ET83"/>
<keyword evidence="2" id="KW-0547">Nucleotide-binding</keyword>
<dbReference type="EMBL" id="SSXH01000057">
    <property type="protein sequence ID" value="THJ75644.1"/>
    <property type="molecule type" value="Genomic_DNA"/>
</dbReference>
<dbReference type="Pfam" id="PF12399">
    <property type="entry name" value="BCA_ABC_TP_C"/>
    <property type="match status" value="1"/>
</dbReference>
<dbReference type="GO" id="GO:0016887">
    <property type="term" value="F:ATP hydrolysis activity"/>
    <property type="evidence" value="ECO:0007669"/>
    <property type="project" value="InterPro"/>
</dbReference>
<sequence length="310" mass="32610">MSRAGAHRSGVPGARRPRADETAPGELVVEARDLALRFGGVTSLDGVSLRQRRGEILAVIGPNGAGKTSLFNCLTGAYRPQQGSVTFWPQADRPTELVGRRPHAITRLGVARTFQNIRLFPALSALENVQIGTEVRQRYGPVGAILGLPHARRAERDGVQRALSLLDLVGLSHRTHELAASLPYGEQRRLEIARALGTGPSLLLLDEPAAGTNPAEKRDLAALITRIAGTGASVLLIEHDMRLVMSVATSVVVLNFGRVIAHGTPGEVQRDPAVIEAYLGVTDDTGGNAGIAGGAGIPAGPGAATRKDVR</sequence>
<name>A0A4S5ET83_9ACTN</name>
<dbReference type="SUPFAM" id="SSF52540">
    <property type="entry name" value="P-loop containing nucleoside triphosphate hydrolases"/>
    <property type="match status" value="1"/>
</dbReference>
<evidence type="ECO:0000256" key="3">
    <source>
        <dbReference type="ARBA" id="ARBA00022840"/>
    </source>
</evidence>
<dbReference type="InterPro" id="IPR027417">
    <property type="entry name" value="P-loop_NTPase"/>
</dbReference>
<dbReference type="Proteomes" id="UP000305282">
    <property type="component" value="Unassembled WGS sequence"/>
</dbReference>